<dbReference type="AlphaFoldDB" id="A0A1I5KBK2"/>
<evidence type="ECO:0000313" key="2">
    <source>
        <dbReference type="Proteomes" id="UP000198727"/>
    </source>
</evidence>
<proteinExistence type="predicted"/>
<dbReference type="RefSeq" id="WP_424923242.1">
    <property type="nucleotide sequence ID" value="NZ_FOWW01000001.1"/>
</dbReference>
<dbReference type="EMBL" id="FOWW01000001">
    <property type="protein sequence ID" value="SFO82409.1"/>
    <property type="molecule type" value="Genomic_DNA"/>
</dbReference>
<dbReference type="STRING" id="587909.SAMN05421810_10178"/>
<name>A0A1I5KBK2_9PSEU</name>
<evidence type="ECO:0000313" key="1">
    <source>
        <dbReference type="EMBL" id="SFO82409.1"/>
    </source>
</evidence>
<evidence type="ECO:0008006" key="3">
    <source>
        <dbReference type="Google" id="ProtNLM"/>
    </source>
</evidence>
<accession>A0A1I5KBK2</accession>
<protein>
    <recommendedName>
        <fullName evidence="3">Tail terminator</fullName>
    </recommendedName>
</protein>
<dbReference type="Proteomes" id="UP000198727">
    <property type="component" value="Unassembled WGS sequence"/>
</dbReference>
<reference evidence="2" key="1">
    <citation type="submission" date="2016-10" db="EMBL/GenBank/DDBJ databases">
        <authorList>
            <person name="Varghese N."/>
            <person name="Submissions S."/>
        </authorList>
    </citation>
    <scope>NUCLEOTIDE SEQUENCE [LARGE SCALE GENOMIC DNA]</scope>
    <source>
        <strain evidence="2">CGMCC 4.5579</strain>
    </source>
</reference>
<sequence>MVLPPFPDAETVVMTLLEHLAPTVTATPAELSPPLIRVQRVGGSDDGITDHPRIEIACYGRDRAQAWQLAEHCRQQILGSVRTRASGVLIDAARTDNPPTQVPYPTTEDIRRVLGYYRLSWRRPTSSQAD</sequence>
<organism evidence="1 2">
    <name type="scientific">Amycolatopsis arida</name>
    <dbReference type="NCBI Taxonomy" id="587909"/>
    <lineage>
        <taxon>Bacteria</taxon>
        <taxon>Bacillati</taxon>
        <taxon>Actinomycetota</taxon>
        <taxon>Actinomycetes</taxon>
        <taxon>Pseudonocardiales</taxon>
        <taxon>Pseudonocardiaceae</taxon>
        <taxon>Amycolatopsis</taxon>
    </lineage>
</organism>
<keyword evidence="2" id="KW-1185">Reference proteome</keyword>
<gene>
    <name evidence="1" type="ORF">SAMN05421810_10178</name>
</gene>
<dbReference type="Pfam" id="PF23841">
    <property type="entry name" value="Phage_tail_terminator_2"/>
    <property type="match status" value="1"/>
</dbReference>
<dbReference type="InterPro" id="IPR057003">
    <property type="entry name" value="Phage_tail_terminator_2"/>
</dbReference>